<dbReference type="PROSITE" id="PS51198">
    <property type="entry name" value="UVRD_HELICASE_ATP_BIND"/>
    <property type="match status" value="1"/>
</dbReference>
<dbReference type="GO" id="GO:0016787">
    <property type="term" value="F:hydrolase activity"/>
    <property type="evidence" value="ECO:0007669"/>
    <property type="project" value="UniProtKB-UniRule"/>
</dbReference>
<dbReference type="Pfam" id="PF00580">
    <property type="entry name" value="UvrD-helicase"/>
    <property type="match status" value="1"/>
</dbReference>
<evidence type="ECO:0000256" key="5">
    <source>
        <dbReference type="PROSITE-ProRule" id="PRU00560"/>
    </source>
</evidence>
<dbReference type="InterPro" id="IPR048228">
    <property type="entry name" value="HelD_bacillota"/>
</dbReference>
<dbReference type="GeneID" id="98310171"/>
<organism evidence="7 8">
    <name type="scientific">Liquorilactobacillus hordei DSM 19519</name>
    <dbReference type="NCBI Taxonomy" id="1423759"/>
    <lineage>
        <taxon>Bacteria</taxon>
        <taxon>Bacillati</taxon>
        <taxon>Bacillota</taxon>
        <taxon>Bacilli</taxon>
        <taxon>Lactobacillales</taxon>
        <taxon>Lactobacillaceae</taxon>
        <taxon>Liquorilactobacillus</taxon>
    </lineage>
</organism>
<dbReference type="GO" id="GO:0043138">
    <property type="term" value="F:3'-5' DNA helicase activity"/>
    <property type="evidence" value="ECO:0007669"/>
    <property type="project" value="TreeGrafter"/>
</dbReference>
<dbReference type="Proteomes" id="UP000051448">
    <property type="component" value="Unassembled WGS sequence"/>
</dbReference>
<dbReference type="InterPro" id="IPR014016">
    <property type="entry name" value="UvrD-like_ATP-bd"/>
</dbReference>
<comment type="caution">
    <text evidence="7">The sequence shown here is derived from an EMBL/GenBank/DDBJ whole genome shotgun (WGS) entry which is preliminary data.</text>
</comment>
<evidence type="ECO:0000256" key="3">
    <source>
        <dbReference type="ARBA" id="ARBA00022806"/>
    </source>
</evidence>
<evidence type="ECO:0000256" key="1">
    <source>
        <dbReference type="ARBA" id="ARBA00022741"/>
    </source>
</evidence>
<dbReference type="GO" id="GO:0000725">
    <property type="term" value="P:recombinational repair"/>
    <property type="evidence" value="ECO:0007669"/>
    <property type="project" value="TreeGrafter"/>
</dbReference>
<dbReference type="Gene3D" id="3.40.50.300">
    <property type="entry name" value="P-loop containing nucleotide triphosphate hydrolases"/>
    <property type="match status" value="3"/>
</dbReference>
<dbReference type="GO" id="GO:0003677">
    <property type="term" value="F:DNA binding"/>
    <property type="evidence" value="ECO:0007669"/>
    <property type="project" value="InterPro"/>
</dbReference>
<dbReference type="GO" id="GO:0005524">
    <property type="term" value="F:ATP binding"/>
    <property type="evidence" value="ECO:0007669"/>
    <property type="project" value="UniProtKB-UniRule"/>
</dbReference>
<name>A0A0R1MHS9_9LACO</name>
<dbReference type="AlphaFoldDB" id="A0A0R1MHS9"/>
<feature type="binding site" evidence="5">
    <location>
        <begin position="230"/>
        <end position="237"/>
    </location>
    <ligand>
        <name>ATP</name>
        <dbReference type="ChEBI" id="CHEBI:30616"/>
    </ligand>
</feature>
<dbReference type="InterPro" id="IPR013986">
    <property type="entry name" value="DExx_box_DNA_helicase_dom_sf"/>
</dbReference>
<dbReference type="PANTHER" id="PTHR11070">
    <property type="entry name" value="UVRD / RECB / PCRA DNA HELICASE FAMILY MEMBER"/>
    <property type="match status" value="1"/>
</dbReference>
<dbReference type="SUPFAM" id="SSF52540">
    <property type="entry name" value="P-loop containing nucleoside triphosphate hydrolases"/>
    <property type="match status" value="1"/>
</dbReference>
<dbReference type="PANTHER" id="PTHR11070:SF17">
    <property type="entry name" value="DNA HELICASE IV"/>
    <property type="match status" value="1"/>
</dbReference>
<protein>
    <submittedName>
        <fullName evidence="7">ATP-dependent DNA helicase</fullName>
    </submittedName>
</protein>
<dbReference type="EMBL" id="AZDX01000009">
    <property type="protein sequence ID" value="KRL07145.1"/>
    <property type="molecule type" value="Genomic_DNA"/>
</dbReference>
<gene>
    <name evidence="7" type="ORF">FC92_GL002236</name>
</gene>
<keyword evidence="2 5" id="KW-0378">Hydrolase</keyword>
<proteinExistence type="predicted"/>
<dbReference type="PATRIC" id="fig|1423759.3.peg.2340"/>
<keyword evidence="1 5" id="KW-0547">Nucleotide-binding</keyword>
<keyword evidence="3 5" id="KW-0347">Helicase</keyword>
<sequence length="766" mass="89180">MNSDIKAKEQKRMDDVVSKIKIAQKKHHKEIASAKKDSQAIKKDFSNNLRIKTESYSGMFETAMTVRQQQQLLQERENNWKLAARRLDILAKLEKKPYFARIDLKEKGESKKESIYIGLGSFSDRPDNFLIYDWRAPISSVYYDGGIGEVSYETPDGTQNVDVKLKRQFLVEDATIQTVFDTDEAVGDQMLLDVLDDSSDTKMKSIVTTIQKEQNQIIRETKAQLLFVQGAAGSGKTSAVLQRIAYLLYRFRGNLTSSQVILFSPNQLFNDYVDQVLPDLGEQNMIQMTYYQYAQRRLPKLKVETLQQRFERSKTPEGKKVQELKDSLQFFNATTTYGNFLEKKGMRFKDIRFRGEVFFDKDHIEKIYYSFNENYHLRNRLEATRERLLKQLGRRVDKTAKEEWVEKAVQESSPEELAQLYGNHARDFEDGDAELRFLTRRYVTAQYRQIQRDIQRNRFLNINAQYIHFLRSIPDLLDMKQAGIAEEQWKKEIGRVVTAVKEKKMLMEDVSPYLYLYDLITGKRGELEIRHVFIDEIQDYTPYQLACLKTSFPRARFTVLGDLNQAIFTKKESYTLLEEMSKLFPKDGIKVVQLTKSYRSTKQITEFTKQVLLSGASVESFERKGDLPELQVFSDEKRMIEKVVAQLQHNDEDKKTTAIIGKTLAQCQKLTAELQARGIKITLIKTENQRLATGNIIVPAFLAKGLEFDAVIMWDANERNYHDEDERQLVYTICSRAMHRLNIVALNELSHLFERVSTDSYKLIED</sequence>
<evidence type="ECO:0000256" key="4">
    <source>
        <dbReference type="ARBA" id="ARBA00022840"/>
    </source>
</evidence>
<evidence type="ECO:0000313" key="7">
    <source>
        <dbReference type="EMBL" id="KRL07145.1"/>
    </source>
</evidence>
<evidence type="ECO:0000256" key="2">
    <source>
        <dbReference type="ARBA" id="ARBA00022801"/>
    </source>
</evidence>
<keyword evidence="4 5" id="KW-0067">ATP-binding</keyword>
<feature type="domain" description="UvrD-like helicase ATP-binding" evidence="6">
    <location>
        <begin position="209"/>
        <end position="601"/>
    </location>
</feature>
<dbReference type="Pfam" id="PF13538">
    <property type="entry name" value="UvrD_C_2"/>
    <property type="match status" value="1"/>
</dbReference>
<dbReference type="NCBIfam" id="NF041464">
    <property type="entry name" value="HelD_BACSU"/>
    <property type="match status" value="1"/>
</dbReference>
<evidence type="ECO:0000313" key="8">
    <source>
        <dbReference type="Proteomes" id="UP000051448"/>
    </source>
</evidence>
<dbReference type="GO" id="GO:0005829">
    <property type="term" value="C:cytosol"/>
    <property type="evidence" value="ECO:0007669"/>
    <property type="project" value="TreeGrafter"/>
</dbReference>
<keyword evidence="8" id="KW-1185">Reference proteome</keyword>
<dbReference type="STRING" id="1423759.FC92_GL002236"/>
<accession>A0A0R1MHS9</accession>
<dbReference type="InterPro" id="IPR027785">
    <property type="entry name" value="UvrD-like_helicase_C"/>
</dbReference>
<dbReference type="OrthoDB" id="9787585at2"/>
<dbReference type="InterPro" id="IPR027417">
    <property type="entry name" value="P-loop_NTPase"/>
</dbReference>
<reference evidence="7 8" key="1">
    <citation type="journal article" date="2015" name="Genome Announc.">
        <title>Expanding the biotechnology potential of lactobacilli through comparative genomics of 213 strains and associated genera.</title>
        <authorList>
            <person name="Sun Z."/>
            <person name="Harris H.M."/>
            <person name="McCann A."/>
            <person name="Guo C."/>
            <person name="Argimon S."/>
            <person name="Zhang W."/>
            <person name="Yang X."/>
            <person name="Jeffery I.B."/>
            <person name="Cooney J.C."/>
            <person name="Kagawa T.F."/>
            <person name="Liu W."/>
            <person name="Song Y."/>
            <person name="Salvetti E."/>
            <person name="Wrobel A."/>
            <person name="Rasinkangas P."/>
            <person name="Parkhill J."/>
            <person name="Rea M.C."/>
            <person name="O'Sullivan O."/>
            <person name="Ritari J."/>
            <person name="Douillard F.P."/>
            <person name="Paul Ross R."/>
            <person name="Yang R."/>
            <person name="Briner A.E."/>
            <person name="Felis G.E."/>
            <person name="de Vos W.M."/>
            <person name="Barrangou R."/>
            <person name="Klaenhammer T.R."/>
            <person name="Caufield P.W."/>
            <person name="Cui Y."/>
            <person name="Zhang H."/>
            <person name="O'Toole P.W."/>
        </authorList>
    </citation>
    <scope>NUCLEOTIDE SEQUENCE [LARGE SCALE GENOMIC DNA]</scope>
    <source>
        <strain evidence="7 8">DSM 19519</strain>
    </source>
</reference>
<dbReference type="Gene3D" id="1.10.10.160">
    <property type="match status" value="1"/>
</dbReference>
<dbReference type="RefSeq" id="WP_057869327.1">
    <property type="nucleotide sequence ID" value="NZ_AZDX01000009.1"/>
</dbReference>
<dbReference type="InterPro" id="IPR000212">
    <property type="entry name" value="DNA_helicase_UvrD/REP"/>
</dbReference>
<evidence type="ECO:0000259" key="6">
    <source>
        <dbReference type="PROSITE" id="PS51198"/>
    </source>
</evidence>